<keyword evidence="2" id="KW-0472">Membrane</keyword>
<evidence type="ECO:0000256" key="1">
    <source>
        <dbReference type="SAM" id="Coils"/>
    </source>
</evidence>
<keyword evidence="1" id="KW-0175">Coiled coil</keyword>
<organism evidence="3 4">
    <name type="scientific">Mycoplasma seminis</name>
    <dbReference type="NCBI Taxonomy" id="512749"/>
    <lineage>
        <taxon>Bacteria</taxon>
        <taxon>Bacillati</taxon>
        <taxon>Mycoplasmatota</taxon>
        <taxon>Mollicutes</taxon>
        <taxon>Mycoplasmataceae</taxon>
        <taxon>Mycoplasma</taxon>
    </lineage>
</organism>
<accession>A0ABY9HA45</accession>
<keyword evidence="4" id="KW-1185">Reference proteome</keyword>
<dbReference type="Proteomes" id="UP001237011">
    <property type="component" value="Chromosome"/>
</dbReference>
<dbReference type="EMBL" id="CP132191">
    <property type="protein sequence ID" value="WLP85296.1"/>
    <property type="molecule type" value="Genomic_DNA"/>
</dbReference>
<feature type="coiled-coil region" evidence="1">
    <location>
        <begin position="132"/>
        <end position="166"/>
    </location>
</feature>
<evidence type="ECO:0000313" key="4">
    <source>
        <dbReference type="Proteomes" id="UP001237011"/>
    </source>
</evidence>
<name>A0ABY9HA45_9MOLU</name>
<feature type="transmembrane region" description="Helical" evidence="2">
    <location>
        <begin position="12"/>
        <end position="32"/>
    </location>
</feature>
<dbReference type="RefSeq" id="WP_305937732.1">
    <property type="nucleotide sequence ID" value="NZ_CP132191.1"/>
</dbReference>
<keyword evidence="2" id="KW-0812">Transmembrane</keyword>
<proteinExistence type="predicted"/>
<sequence>MKEQKPIQKIKIAILATLSAIIAIILFVFAGYKVSHPFKPSFYNYKSYMSPSDIAKIQENFTYKGFDEINEFTNALVNNKAIGGIGSDFQAIDLIKKGQIKKIDFKKLFAVAEPNLAPLSKSQVEKIRDEEIEKINEDFKNNKISKQEMEKRIVEVNTNAKEYFDRNILFNLNKPGNLEMVLKSIYSPIVFEHLASYDEQLSYVDKNGKQVQEHLWEYFIPYFAQDGMVAYNTNKSQGNKNEITLEQLQANASELSKKYGVNINEFSILNQLNVLKKNGYSNFVITDAIRTNMLYGSGYDFNGDKLKFQPYSGISTEKNYKDQILQFGNVIKQGSSFPVNDSKHITLDGDGQNIIARVLDPSYPQADSGIVYNGDMLDMYYSENNYADVKDGSTLGYKIDKNVLLTDGVMVKADISDKYETKLYQAITSSFLQNIAFMISEMKMNNGKVEFKESLNTAYKHYSLKIYQHYLFYVLEKYFKDVREYNDLKEGLLNLYEKTLDDISLLSQYDAFVEQNIFQKENILNIFKQNAQEMFGDSDLNNLKDNIINLVNHVDLSAPAFENDLKEKYGNLVNFDFVNYTPPMYLDYNFIKRNYFISDNQVDQKAIYIYEIENNEALGIDHKAIKGVSEELLSLISTYYFTQFKG</sequence>
<keyword evidence="2" id="KW-1133">Transmembrane helix</keyword>
<reference evidence="3" key="1">
    <citation type="submission" date="2023-08" db="EMBL/GenBank/DDBJ databases">
        <title>Complete genome sequence of Mycoplasma seminis 2200.</title>
        <authorList>
            <person name="Spergser J."/>
        </authorList>
    </citation>
    <scope>NUCLEOTIDE SEQUENCE [LARGE SCALE GENOMIC DNA]</scope>
    <source>
        <strain evidence="3">2200</strain>
    </source>
</reference>
<evidence type="ECO:0000313" key="3">
    <source>
        <dbReference type="EMBL" id="WLP85296.1"/>
    </source>
</evidence>
<protein>
    <submittedName>
        <fullName evidence="3">Uncharacterized protein</fullName>
    </submittedName>
</protein>
<gene>
    <name evidence="3" type="ORF">Q8852_03155</name>
</gene>
<evidence type="ECO:0000256" key="2">
    <source>
        <dbReference type="SAM" id="Phobius"/>
    </source>
</evidence>